<evidence type="ECO:0000256" key="1">
    <source>
        <dbReference type="SAM" id="MobiDB-lite"/>
    </source>
</evidence>
<dbReference type="AlphaFoldDB" id="A0A5M9MSX8"/>
<dbReference type="EMBL" id="QUQM01000001">
    <property type="protein sequence ID" value="KAA8649958.1"/>
    <property type="molecule type" value="Genomic_DNA"/>
</dbReference>
<dbReference type="RefSeq" id="XP_033429319.1">
    <property type="nucleotide sequence ID" value="XM_033567324.1"/>
</dbReference>
<protein>
    <recommendedName>
        <fullName evidence="4">Life-span regulatory factor-domain-containing protein</fullName>
    </recommendedName>
</protein>
<dbReference type="GeneID" id="54325339"/>
<dbReference type="Proteomes" id="UP000324241">
    <property type="component" value="Unassembled WGS sequence"/>
</dbReference>
<feature type="region of interest" description="Disordered" evidence="1">
    <location>
        <begin position="103"/>
        <end position="125"/>
    </location>
</feature>
<gene>
    <name evidence="2" type="ORF">ATNIH1004_002637</name>
</gene>
<reference evidence="2 3" key="1">
    <citation type="submission" date="2019-08" db="EMBL/GenBank/DDBJ databases">
        <title>The genome sequence of a newly discovered highly antifungal drug resistant Aspergillus species, Aspergillus tanneri NIH 1004.</title>
        <authorList>
            <person name="Mounaud S."/>
            <person name="Singh I."/>
            <person name="Joardar V."/>
            <person name="Pakala S."/>
            <person name="Pakala S."/>
            <person name="Venepally P."/>
            <person name="Chung J.K."/>
            <person name="Losada L."/>
            <person name="Nierman W.C."/>
        </authorList>
    </citation>
    <scope>NUCLEOTIDE SEQUENCE [LARGE SCALE GENOMIC DNA]</scope>
    <source>
        <strain evidence="2 3">NIH1004</strain>
    </source>
</reference>
<feature type="region of interest" description="Disordered" evidence="1">
    <location>
        <begin position="152"/>
        <end position="171"/>
    </location>
</feature>
<organism evidence="2 3">
    <name type="scientific">Aspergillus tanneri</name>
    <dbReference type="NCBI Taxonomy" id="1220188"/>
    <lineage>
        <taxon>Eukaryota</taxon>
        <taxon>Fungi</taxon>
        <taxon>Dikarya</taxon>
        <taxon>Ascomycota</taxon>
        <taxon>Pezizomycotina</taxon>
        <taxon>Eurotiomycetes</taxon>
        <taxon>Eurotiomycetidae</taxon>
        <taxon>Eurotiales</taxon>
        <taxon>Aspergillaceae</taxon>
        <taxon>Aspergillus</taxon>
        <taxon>Aspergillus subgen. Circumdati</taxon>
    </lineage>
</organism>
<dbReference type="Pfam" id="PF12855">
    <property type="entry name" value="Ecl1"/>
    <property type="match status" value="1"/>
</dbReference>
<proteinExistence type="predicted"/>
<name>A0A5M9MSX8_9EURO</name>
<dbReference type="InterPro" id="IPR024368">
    <property type="entry name" value="Ecl1/2/3"/>
</dbReference>
<feature type="region of interest" description="Disordered" evidence="1">
    <location>
        <begin position="1"/>
        <end position="29"/>
    </location>
</feature>
<evidence type="ECO:0008006" key="4">
    <source>
        <dbReference type="Google" id="ProtNLM"/>
    </source>
</evidence>
<feature type="compositionally biased region" description="Basic and acidic residues" evidence="1">
    <location>
        <begin position="152"/>
        <end position="161"/>
    </location>
</feature>
<accession>A0A5M9MSX8</accession>
<dbReference type="OrthoDB" id="3599883at2759"/>
<sequence>MTQGHYNPQHRRTLSGSNAPKPRTARPGLLRKGTSFVNHSISKLGSRYVRRCELDDDCQPEMAASFLNFCAMCERQITVPDNSRLYCSESCRRKDTYKPLLASLPSNRSIPSSTTPPTSPPISPRVIVAPMTPTKAPAMSTPAIRIPGKFNDAKTEEDPSEWKPVISMGSSSPSALGSSEAWHYLSQFHGREAPLLRRPKTNRHSSSSLSTLISATGPLPSLAHTPSTVASSISSCASDISYVPDSSHRPLPPRHNPCFSSSASATKGVELVVPHVETRVKEIYVDPTRGSIFPATSSIWNDHAGEMTPVAATDISVSTNGASSGCGGLRVN</sequence>
<evidence type="ECO:0000313" key="3">
    <source>
        <dbReference type="Proteomes" id="UP000324241"/>
    </source>
</evidence>
<evidence type="ECO:0000313" key="2">
    <source>
        <dbReference type="EMBL" id="KAA8649958.1"/>
    </source>
</evidence>
<dbReference type="VEuPathDB" id="FungiDB:EYZ11_001000"/>
<comment type="caution">
    <text evidence="2">The sequence shown here is derived from an EMBL/GenBank/DDBJ whole genome shotgun (WGS) entry which is preliminary data.</text>
</comment>